<dbReference type="Proteomes" id="UP001497623">
    <property type="component" value="Unassembled WGS sequence"/>
</dbReference>
<dbReference type="PROSITE" id="PS01186">
    <property type="entry name" value="EGF_2"/>
    <property type="match status" value="1"/>
</dbReference>
<accession>A0AAV2PHM1</accession>
<dbReference type="PROSITE" id="PS51233">
    <property type="entry name" value="VWFD"/>
    <property type="match status" value="2"/>
</dbReference>
<reference evidence="6 7" key="1">
    <citation type="submission" date="2024-05" db="EMBL/GenBank/DDBJ databases">
        <authorList>
            <person name="Wallberg A."/>
        </authorList>
    </citation>
    <scope>NUCLEOTIDE SEQUENCE [LARGE SCALE GENOMIC DNA]</scope>
</reference>
<feature type="disulfide bond" evidence="3">
    <location>
        <begin position="362"/>
        <end position="372"/>
    </location>
</feature>
<evidence type="ECO:0000313" key="7">
    <source>
        <dbReference type="Proteomes" id="UP001497623"/>
    </source>
</evidence>
<feature type="domain" description="VWFD" evidence="5">
    <location>
        <begin position="59"/>
        <end position="271"/>
    </location>
</feature>
<feature type="non-terminal residue" evidence="6">
    <location>
        <position position="571"/>
    </location>
</feature>
<feature type="domain" description="EGF-like" evidence="4">
    <location>
        <begin position="358"/>
        <end position="389"/>
    </location>
</feature>
<dbReference type="PANTHER" id="PTHR11339">
    <property type="entry name" value="EXTRACELLULAR MATRIX GLYCOPROTEIN RELATED"/>
    <property type="match status" value="1"/>
</dbReference>
<feature type="disulfide bond" evidence="3">
    <location>
        <begin position="379"/>
        <end position="388"/>
    </location>
</feature>
<dbReference type="PROSITE" id="PS00022">
    <property type="entry name" value="EGF_1"/>
    <property type="match status" value="1"/>
</dbReference>
<evidence type="ECO:0000313" key="6">
    <source>
        <dbReference type="EMBL" id="CAL4059577.1"/>
    </source>
</evidence>
<comment type="caution">
    <text evidence="6">The sequence shown here is derived from an EMBL/GenBank/DDBJ whole genome shotgun (WGS) entry which is preliminary data.</text>
</comment>
<evidence type="ECO:0000256" key="3">
    <source>
        <dbReference type="PROSITE-ProRule" id="PRU00076"/>
    </source>
</evidence>
<feature type="domain" description="VWFD" evidence="5">
    <location>
        <begin position="434"/>
        <end position="571"/>
    </location>
</feature>
<evidence type="ECO:0008006" key="8">
    <source>
        <dbReference type="Google" id="ProtNLM"/>
    </source>
</evidence>
<keyword evidence="3" id="KW-0245">EGF-like domain</keyword>
<dbReference type="InterPro" id="IPR000742">
    <property type="entry name" value="EGF"/>
</dbReference>
<dbReference type="InterPro" id="IPR001846">
    <property type="entry name" value="VWF_type-D"/>
</dbReference>
<dbReference type="Pfam" id="PF00094">
    <property type="entry name" value="VWD"/>
    <property type="match status" value="2"/>
</dbReference>
<dbReference type="SUPFAM" id="SSF57196">
    <property type="entry name" value="EGF/Laminin"/>
    <property type="match status" value="1"/>
</dbReference>
<protein>
    <recommendedName>
        <fullName evidence="8">VWFD domain-containing protein</fullName>
    </recommendedName>
</protein>
<dbReference type="SMART" id="SM00216">
    <property type="entry name" value="VWD"/>
    <property type="match status" value="1"/>
</dbReference>
<dbReference type="PROSITE" id="PS50026">
    <property type="entry name" value="EGF_3"/>
    <property type="match status" value="1"/>
</dbReference>
<evidence type="ECO:0000256" key="2">
    <source>
        <dbReference type="ARBA" id="ARBA00023180"/>
    </source>
</evidence>
<evidence type="ECO:0000259" key="5">
    <source>
        <dbReference type="PROSITE" id="PS51233"/>
    </source>
</evidence>
<proteinExistence type="predicted"/>
<organism evidence="6 7">
    <name type="scientific">Meganyctiphanes norvegica</name>
    <name type="common">Northern krill</name>
    <name type="synonym">Thysanopoda norvegica</name>
    <dbReference type="NCBI Taxonomy" id="48144"/>
    <lineage>
        <taxon>Eukaryota</taxon>
        <taxon>Metazoa</taxon>
        <taxon>Ecdysozoa</taxon>
        <taxon>Arthropoda</taxon>
        <taxon>Crustacea</taxon>
        <taxon>Multicrustacea</taxon>
        <taxon>Malacostraca</taxon>
        <taxon>Eumalacostraca</taxon>
        <taxon>Eucarida</taxon>
        <taxon>Euphausiacea</taxon>
        <taxon>Euphausiidae</taxon>
        <taxon>Meganyctiphanes</taxon>
    </lineage>
</organism>
<dbReference type="InterPro" id="IPR050780">
    <property type="entry name" value="Mucin_vWF_Thrombospondin_sf"/>
</dbReference>
<evidence type="ECO:0000259" key="4">
    <source>
        <dbReference type="PROSITE" id="PS50026"/>
    </source>
</evidence>
<dbReference type="Gene3D" id="2.10.25.10">
    <property type="entry name" value="Laminin"/>
    <property type="match status" value="1"/>
</dbReference>
<keyword evidence="7" id="KW-1185">Reference proteome</keyword>
<dbReference type="EMBL" id="CAXKWB010000162">
    <property type="protein sequence ID" value="CAL4059577.1"/>
    <property type="molecule type" value="Genomic_DNA"/>
</dbReference>
<keyword evidence="1 3" id="KW-1015">Disulfide bond</keyword>
<keyword evidence="2" id="KW-0325">Glycoprotein</keyword>
<evidence type="ECO:0000256" key="1">
    <source>
        <dbReference type="ARBA" id="ARBA00023157"/>
    </source>
</evidence>
<name>A0AAV2PHM1_MEGNR</name>
<dbReference type="AlphaFoldDB" id="A0AAV2PHM1"/>
<dbReference type="SMART" id="SM00181">
    <property type="entry name" value="EGF"/>
    <property type="match status" value="1"/>
</dbReference>
<gene>
    <name evidence="6" type="ORF">MNOR_LOCUS699</name>
</gene>
<sequence>MVIQREELEVRNTEVYIYEPCFVGGKKYSSGTKWEDNCMSFYCEKGIFYTTNKYNSHCSACTAKNDPHFETFDGVLYDWHGHSTYILSQEGNEDCPDTFVSSKFQPCAVGLPGATCLHTVYMQFTQHVFIEVKVEDNMLNAQIIIDGVPQQIVTEFENEIQLLHDFDLKDGENAVFGWMKDNCLHIIGIKNKGYLIKICKWEMKVFAHPSKANKLHGLCGDFNGESSHDLKLRNGDLINPPVNCFFCFANMNIDSTFGRDWEIKECDVVTNFTTGAIVDPVSLCDVDEMTLEGYFTTCNDTLVFGDHLSTAAKNKILADCAFDQCIAANDETVANEWLAECQVIVTNQEVEVQNTVVVPLMCDPPCQNGGVCVTNKCKCTNGFIGEQCEAEDPTSCTLGKNVYKTGEEWQENCMMFYCENGKFLTSETYNGNCGSCQVNNDPHFVTYDGVTYDWHGHSTYILSQEGDAICPEISISSKFKDCGPMFPFATCVDTVYYQLDKVTNIRIVKQAGTVGEVSFTAYVNDYENVLKEDLEEKEIQPLRSKENEHPVFAWKYENCLHIMGFKSKGLM</sequence>
<comment type="caution">
    <text evidence="3">Lacks conserved residue(s) required for the propagation of feature annotation.</text>
</comment>